<organism evidence="1 2">
    <name type="scientific">Melastoma candidum</name>
    <dbReference type="NCBI Taxonomy" id="119954"/>
    <lineage>
        <taxon>Eukaryota</taxon>
        <taxon>Viridiplantae</taxon>
        <taxon>Streptophyta</taxon>
        <taxon>Embryophyta</taxon>
        <taxon>Tracheophyta</taxon>
        <taxon>Spermatophyta</taxon>
        <taxon>Magnoliopsida</taxon>
        <taxon>eudicotyledons</taxon>
        <taxon>Gunneridae</taxon>
        <taxon>Pentapetalae</taxon>
        <taxon>rosids</taxon>
        <taxon>malvids</taxon>
        <taxon>Myrtales</taxon>
        <taxon>Melastomataceae</taxon>
        <taxon>Melastomatoideae</taxon>
        <taxon>Melastomateae</taxon>
        <taxon>Melastoma</taxon>
    </lineage>
</organism>
<accession>A0ACB9LIT9</accession>
<protein>
    <submittedName>
        <fullName evidence="1">Uncharacterized protein</fullName>
    </submittedName>
</protein>
<reference evidence="2" key="1">
    <citation type="journal article" date="2023" name="Front. Plant Sci.">
        <title>Chromosomal-level genome assembly of Melastoma candidum provides insights into trichome evolution.</title>
        <authorList>
            <person name="Zhong Y."/>
            <person name="Wu W."/>
            <person name="Sun C."/>
            <person name="Zou P."/>
            <person name="Liu Y."/>
            <person name="Dai S."/>
            <person name="Zhou R."/>
        </authorList>
    </citation>
    <scope>NUCLEOTIDE SEQUENCE [LARGE SCALE GENOMIC DNA]</scope>
</reference>
<keyword evidence="2" id="KW-1185">Reference proteome</keyword>
<gene>
    <name evidence="1" type="ORF">MLD38_035936</name>
</gene>
<evidence type="ECO:0000313" key="2">
    <source>
        <dbReference type="Proteomes" id="UP001057402"/>
    </source>
</evidence>
<dbReference type="Proteomes" id="UP001057402">
    <property type="component" value="Chromosome 11"/>
</dbReference>
<sequence>MGTEKSSSTRGQAWFCTTGLPTDIVVDVDGMAFHLHKEDEGEGDVELARCYIQLEGFPGGSDAFEVVAKFCYGVKVELTASTVVPLRCAGEFLGMTEEYSEENLISKAEKYFAQVTLRSIGDSLRALKSCDRDREIAERLDIPWRCIKAIVANPPASDPALFGWPMADGGSHISQPRGVNRRKGHHDRESWLEELSILTLPVFKRLIFTMTESNLSIDLIETCLMQYANKCIPGITRSTRKAGDSTLTTEMEQRELLEMVISNLKPTRTALPSRFLFGLLRVANILKISDDFQVMLEKKIGCQLDGVKLDDLLIPSYSYLNETLYDVDCVERILHNFLERHESGSIAVDEAGRLTSLIMVGKLIDGYLSEIASDSNLNPEKFYKMAVSLPEKARLYDDELYRAVDVYLKAHSWLSEADREKISGILDCQKLTLEACTHAAQNERLPLHTVVQVLFFEQRQLRHVIAGTLLATDPVVGPQDPGRASGSRQWKEVEDRVTATIDVVPDLGSSADVSRGSESMTWRATVRENQVLRLDMDSMRTQAHQLERECSTMKKAIEKIDKEGALGSVWKGTLSRKFGCKLSTQVCDSQDKAVVEGRRGTQRRRHQN</sequence>
<comment type="caution">
    <text evidence="1">The sequence shown here is derived from an EMBL/GenBank/DDBJ whole genome shotgun (WGS) entry which is preliminary data.</text>
</comment>
<name>A0ACB9LIT9_9MYRT</name>
<evidence type="ECO:0000313" key="1">
    <source>
        <dbReference type="EMBL" id="KAI4310998.1"/>
    </source>
</evidence>
<dbReference type="EMBL" id="CM042890">
    <property type="protein sequence ID" value="KAI4310998.1"/>
    <property type="molecule type" value="Genomic_DNA"/>
</dbReference>
<proteinExistence type="predicted"/>